<reference evidence="3" key="1">
    <citation type="submission" date="2011-08" db="EMBL/GenBank/DDBJ databases">
        <authorList>
            <person name="Rombauts S."/>
        </authorList>
    </citation>
    <scope>NUCLEOTIDE SEQUENCE</scope>
    <source>
        <strain evidence="3">London</strain>
    </source>
</reference>
<organism evidence="2 3">
    <name type="scientific">Tetranychus urticae</name>
    <name type="common">Two-spotted spider mite</name>
    <dbReference type="NCBI Taxonomy" id="32264"/>
    <lineage>
        <taxon>Eukaryota</taxon>
        <taxon>Metazoa</taxon>
        <taxon>Ecdysozoa</taxon>
        <taxon>Arthropoda</taxon>
        <taxon>Chelicerata</taxon>
        <taxon>Arachnida</taxon>
        <taxon>Acari</taxon>
        <taxon>Acariformes</taxon>
        <taxon>Trombidiformes</taxon>
        <taxon>Prostigmata</taxon>
        <taxon>Eleutherengona</taxon>
        <taxon>Raphignathae</taxon>
        <taxon>Tetranychoidea</taxon>
        <taxon>Tetranychidae</taxon>
        <taxon>Tetranychus</taxon>
    </lineage>
</organism>
<feature type="signal peptide" evidence="1">
    <location>
        <begin position="1"/>
        <end position="27"/>
    </location>
</feature>
<dbReference type="HOGENOM" id="CLU_037070_1_1_1"/>
<reference evidence="2" key="2">
    <citation type="submission" date="2015-06" db="UniProtKB">
        <authorList>
            <consortium name="EnsemblMetazoa"/>
        </authorList>
    </citation>
    <scope>IDENTIFICATION</scope>
</reference>
<sequence>MVSLANLGGMIFLTLMTIFLNTGTVTGQAVPAKMYPIILVPGYMGTKLEAVLQEATDAPVYCLRRTGTWTLWFSLKELMPMVRQCWYYAARLHYDPTTRKTTNSKGVTVIVPQFGGLESVEYLSPWFEGIIQQTIYYANMVSRFRDVGLTPAIQIRGAPYDWRKSMNEMDEWFSKFKTLIEETYYRNGNKSVILIGHSMGGSVIYVFLRQQTQEWKDKYVRLMWTLATPFGGNFKYMYDYLFEDDYPGYLSSIIRRAERTFPSLAFLIPKPEAWGCEPFITSANGTYTPCNYEDFFRDIGQPRAYEMWKDVAHIQGSFDHPGVPIKCWGGGGQPTLRSMSTTSSNLYDNIRRTVVKELDGDTFVNYQALRVCLKWNANTNYPFQFRTFNKTHMQMIRDSEVLDEIVKSYLELA</sequence>
<dbReference type="EnsemblMetazoa" id="tetur23g01070.1">
    <property type="protein sequence ID" value="tetur23g01070.1"/>
    <property type="gene ID" value="tetur23g01070"/>
</dbReference>
<feature type="chain" id="PRO_5004581184" evidence="1">
    <location>
        <begin position="28"/>
        <end position="413"/>
    </location>
</feature>
<dbReference type="AlphaFoldDB" id="T1KVL3"/>
<dbReference type="EMBL" id="CAEY01000613">
    <property type="status" value="NOT_ANNOTATED_CDS"/>
    <property type="molecule type" value="Genomic_DNA"/>
</dbReference>
<proteinExistence type="predicted"/>
<keyword evidence="1" id="KW-0732">Signal</keyword>
<dbReference type="InterPro" id="IPR029058">
    <property type="entry name" value="AB_hydrolase_fold"/>
</dbReference>
<dbReference type="InterPro" id="IPR003386">
    <property type="entry name" value="LACT/PDAT_acylTrfase"/>
</dbReference>
<name>T1KVL3_TETUR</name>
<dbReference type="Gene3D" id="3.40.50.1820">
    <property type="entry name" value="alpha/beta hydrolase"/>
    <property type="match status" value="1"/>
</dbReference>
<dbReference type="OrthoDB" id="190846at2759"/>
<evidence type="ECO:0000313" key="3">
    <source>
        <dbReference type="Proteomes" id="UP000015104"/>
    </source>
</evidence>
<dbReference type="STRING" id="32264.T1KVL3"/>
<evidence type="ECO:0000256" key="1">
    <source>
        <dbReference type="SAM" id="SignalP"/>
    </source>
</evidence>
<dbReference type="PANTHER" id="PTHR11440">
    <property type="entry name" value="LECITHIN-CHOLESTEROL ACYLTRANSFERASE-RELATED"/>
    <property type="match status" value="1"/>
</dbReference>
<gene>
    <name evidence="2" type="primary">107367730</name>
</gene>
<dbReference type="KEGG" id="tut:107367730"/>
<dbReference type="OMA" id="DMPEFMA"/>
<dbReference type="Proteomes" id="UP000015104">
    <property type="component" value="Unassembled WGS sequence"/>
</dbReference>
<dbReference type="SUPFAM" id="SSF53474">
    <property type="entry name" value="alpha/beta-Hydrolases"/>
    <property type="match status" value="1"/>
</dbReference>
<protein>
    <submittedName>
        <fullName evidence="2">Uncharacterized protein</fullName>
    </submittedName>
</protein>
<dbReference type="Pfam" id="PF02450">
    <property type="entry name" value="LCAT"/>
    <property type="match status" value="1"/>
</dbReference>
<dbReference type="GO" id="GO:0008374">
    <property type="term" value="F:O-acyltransferase activity"/>
    <property type="evidence" value="ECO:0007669"/>
    <property type="project" value="InterPro"/>
</dbReference>
<evidence type="ECO:0000313" key="2">
    <source>
        <dbReference type="EnsemblMetazoa" id="tetur23g01070.1"/>
    </source>
</evidence>
<dbReference type="eggNOG" id="KOG2369">
    <property type="taxonomic scope" value="Eukaryota"/>
</dbReference>
<dbReference type="GO" id="GO:0006629">
    <property type="term" value="P:lipid metabolic process"/>
    <property type="evidence" value="ECO:0007669"/>
    <property type="project" value="InterPro"/>
</dbReference>
<accession>T1KVL3</accession>
<keyword evidence="3" id="KW-1185">Reference proteome</keyword>